<dbReference type="GO" id="GO:0016787">
    <property type="term" value="F:hydrolase activity"/>
    <property type="evidence" value="ECO:0007669"/>
    <property type="project" value="UniProtKB-KW"/>
</dbReference>
<evidence type="ECO:0000313" key="2">
    <source>
        <dbReference type="EMBL" id="GAA1391303.1"/>
    </source>
</evidence>
<dbReference type="Gene3D" id="3.40.50.1820">
    <property type="entry name" value="alpha/beta hydrolase"/>
    <property type="match status" value="1"/>
</dbReference>
<reference evidence="3" key="1">
    <citation type="journal article" date="2019" name="Int. J. Syst. Evol. Microbiol.">
        <title>The Global Catalogue of Microorganisms (GCM) 10K type strain sequencing project: providing services to taxonomists for standard genome sequencing and annotation.</title>
        <authorList>
            <consortium name="The Broad Institute Genomics Platform"/>
            <consortium name="The Broad Institute Genome Sequencing Center for Infectious Disease"/>
            <person name="Wu L."/>
            <person name="Ma J."/>
        </authorList>
    </citation>
    <scope>NUCLEOTIDE SEQUENCE [LARGE SCALE GENOMIC DNA]</scope>
    <source>
        <strain evidence="3">JCM 11896</strain>
    </source>
</reference>
<protein>
    <submittedName>
        <fullName evidence="2">Alpha/beta hydrolase</fullName>
    </submittedName>
</protein>
<proteinExistence type="predicted"/>
<dbReference type="PRINTS" id="PR00412">
    <property type="entry name" value="EPOXHYDRLASE"/>
</dbReference>
<accession>A0ABP4INE5</accession>
<comment type="caution">
    <text evidence="2">The sequence shown here is derived from an EMBL/GenBank/DDBJ whole genome shotgun (WGS) entry which is preliminary data.</text>
</comment>
<name>A0ABP4INE5_9PSEU</name>
<dbReference type="InterPro" id="IPR050266">
    <property type="entry name" value="AB_hydrolase_sf"/>
</dbReference>
<feature type="domain" description="AB hydrolase-1" evidence="1">
    <location>
        <begin position="29"/>
        <end position="156"/>
    </location>
</feature>
<dbReference type="InterPro" id="IPR029058">
    <property type="entry name" value="AB_hydrolase_fold"/>
</dbReference>
<dbReference type="EMBL" id="BAAAJK010000013">
    <property type="protein sequence ID" value="GAA1391303.1"/>
    <property type="molecule type" value="Genomic_DNA"/>
</dbReference>
<dbReference type="PANTHER" id="PTHR43798">
    <property type="entry name" value="MONOACYLGLYCEROL LIPASE"/>
    <property type="match status" value="1"/>
</dbReference>
<gene>
    <name evidence="2" type="ORF">GCM10009613_33510</name>
</gene>
<dbReference type="PRINTS" id="PR00111">
    <property type="entry name" value="ABHYDROLASE"/>
</dbReference>
<sequence length="284" mass="29861">MTESTRRCYADVAHGQMHLITAGDPAGRPLVLLHQVPSSARMWSAALAPLARRGHHVVAVDLPGYGGSDPLPGRPELTGYAAAVTGVLDALGIGSAHLLGHHTGASVALTLAATAPDRVRSAALWGIPVLDPEFARELAAEPPPRHDDTFPDDVTGWWRSRAEHSVHRLRGPVLARSLAEMLQCGAHRPDGHNAVGRTDHDALLDRITGVPLLGLTGDREMLDAETRAVVAARPGQVELAGLGDVGMDVADEAPELLADTVTRFTDRAELLRDGGTARAGTPSG</sequence>
<keyword evidence="2" id="KW-0378">Hydrolase</keyword>
<dbReference type="SUPFAM" id="SSF53474">
    <property type="entry name" value="alpha/beta-Hydrolases"/>
    <property type="match status" value="1"/>
</dbReference>
<evidence type="ECO:0000259" key="1">
    <source>
        <dbReference type="Pfam" id="PF00561"/>
    </source>
</evidence>
<organism evidence="2 3">
    <name type="scientific">Pseudonocardia kongjuensis</name>
    <dbReference type="NCBI Taxonomy" id="102227"/>
    <lineage>
        <taxon>Bacteria</taxon>
        <taxon>Bacillati</taxon>
        <taxon>Actinomycetota</taxon>
        <taxon>Actinomycetes</taxon>
        <taxon>Pseudonocardiales</taxon>
        <taxon>Pseudonocardiaceae</taxon>
        <taxon>Pseudonocardia</taxon>
    </lineage>
</organism>
<dbReference type="PANTHER" id="PTHR43798:SF33">
    <property type="entry name" value="HYDROLASE, PUTATIVE (AFU_ORTHOLOGUE AFUA_2G14860)-RELATED"/>
    <property type="match status" value="1"/>
</dbReference>
<dbReference type="RefSeq" id="WP_344023427.1">
    <property type="nucleotide sequence ID" value="NZ_BAAAJK010000013.1"/>
</dbReference>
<dbReference type="InterPro" id="IPR000073">
    <property type="entry name" value="AB_hydrolase_1"/>
</dbReference>
<keyword evidence="3" id="KW-1185">Reference proteome</keyword>
<evidence type="ECO:0000313" key="3">
    <source>
        <dbReference type="Proteomes" id="UP001501414"/>
    </source>
</evidence>
<dbReference type="Pfam" id="PF00561">
    <property type="entry name" value="Abhydrolase_1"/>
    <property type="match status" value="1"/>
</dbReference>
<dbReference type="Proteomes" id="UP001501414">
    <property type="component" value="Unassembled WGS sequence"/>
</dbReference>
<dbReference type="InterPro" id="IPR000639">
    <property type="entry name" value="Epox_hydrolase-like"/>
</dbReference>